<evidence type="ECO:0000259" key="7">
    <source>
        <dbReference type="PROSITE" id="PS50111"/>
    </source>
</evidence>
<dbReference type="PANTHER" id="PTHR32089:SF112">
    <property type="entry name" value="LYSOZYME-LIKE PROTEIN-RELATED"/>
    <property type="match status" value="1"/>
</dbReference>
<keyword evidence="4" id="KW-0175">Coiled coil</keyword>
<keyword evidence="6" id="KW-0732">Signal</keyword>
<evidence type="ECO:0000259" key="8">
    <source>
        <dbReference type="PROSITE" id="PS50885"/>
    </source>
</evidence>
<evidence type="ECO:0000256" key="1">
    <source>
        <dbReference type="ARBA" id="ARBA00023224"/>
    </source>
</evidence>
<protein>
    <submittedName>
        <fullName evidence="9">HAMP domain-containing protein</fullName>
    </submittedName>
</protein>
<dbReference type="Proteomes" id="UP000475385">
    <property type="component" value="Unassembled WGS sequence"/>
</dbReference>
<evidence type="ECO:0000256" key="4">
    <source>
        <dbReference type="SAM" id="Coils"/>
    </source>
</evidence>
<organism evidence="9 10">
    <name type="scientific">Falsiroseomonas algicola</name>
    <dbReference type="NCBI Taxonomy" id="2716930"/>
    <lineage>
        <taxon>Bacteria</taxon>
        <taxon>Pseudomonadati</taxon>
        <taxon>Pseudomonadota</taxon>
        <taxon>Alphaproteobacteria</taxon>
        <taxon>Acetobacterales</taxon>
        <taxon>Roseomonadaceae</taxon>
        <taxon>Falsiroseomonas</taxon>
    </lineage>
</organism>
<keyword evidence="5" id="KW-0812">Transmembrane</keyword>
<dbReference type="CDD" id="cd06225">
    <property type="entry name" value="HAMP"/>
    <property type="match status" value="1"/>
</dbReference>
<evidence type="ECO:0000256" key="3">
    <source>
        <dbReference type="PROSITE-ProRule" id="PRU00284"/>
    </source>
</evidence>
<gene>
    <name evidence="9" type="ORF">G3576_02815</name>
</gene>
<dbReference type="EMBL" id="JAAIKB010000001">
    <property type="protein sequence ID" value="NGM18930.1"/>
    <property type="molecule type" value="Genomic_DNA"/>
</dbReference>
<dbReference type="GO" id="GO:0016020">
    <property type="term" value="C:membrane"/>
    <property type="evidence" value="ECO:0007669"/>
    <property type="project" value="InterPro"/>
</dbReference>
<comment type="similarity">
    <text evidence="2">Belongs to the methyl-accepting chemotaxis (MCP) protein family.</text>
</comment>
<feature type="domain" description="HAMP" evidence="8">
    <location>
        <begin position="306"/>
        <end position="359"/>
    </location>
</feature>
<dbReference type="GO" id="GO:0007165">
    <property type="term" value="P:signal transduction"/>
    <property type="evidence" value="ECO:0007669"/>
    <property type="project" value="UniProtKB-KW"/>
</dbReference>
<keyword evidence="5" id="KW-0472">Membrane</keyword>
<dbReference type="AlphaFoldDB" id="A0A6M1LFA3"/>
<feature type="transmembrane region" description="Helical" evidence="5">
    <location>
        <begin position="14"/>
        <end position="35"/>
    </location>
</feature>
<keyword evidence="5" id="KW-1133">Transmembrane helix</keyword>
<dbReference type="Pfam" id="PF00015">
    <property type="entry name" value="MCPsignal"/>
    <property type="match status" value="1"/>
</dbReference>
<dbReference type="Gene3D" id="6.10.340.10">
    <property type="match status" value="1"/>
</dbReference>
<dbReference type="PANTHER" id="PTHR32089">
    <property type="entry name" value="METHYL-ACCEPTING CHEMOTAXIS PROTEIN MCPB"/>
    <property type="match status" value="1"/>
</dbReference>
<dbReference type="SMART" id="SM00304">
    <property type="entry name" value="HAMP"/>
    <property type="match status" value="1"/>
</dbReference>
<feature type="signal peptide" evidence="6">
    <location>
        <begin position="1"/>
        <end position="24"/>
    </location>
</feature>
<dbReference type="InterPro" id="IPR004090">
    <property type="entry name" value="Chemotax_Me-accpt_rcpt"/>
</dbReference>
<evidence type="ECO:0000313" key="9">
    <source>
        <dbReference type="EMBL" id="NGM18930.1"/>
    </source>
</evidence>
<evidence type="ECO:0000313" key="10">
    <source>
        <dbReference type="Proteomes" id="UP000475385"/>
    </source>
</evidence>
<dbReference type="GO" id="GO:0006935">
    <property type="term" value="P:chemotaxis"/>
    <property type="evidence" value="ECO:0007669"/>
    <property type="project" value="InterPro"/>
</dbReference>
<dbReference type="InterPro" id="IPR029151">
    <property type="entry name" value="Sensor-like_sf"/>
</dbReference>
<sequence>MQLPTFLRGLRPRLVMLATMPALAAVLMVAGYQAWSDMTERTREAAEQLDRSVARIENELADTTRRVLGHAVNLSLRPDLAAVLQAGDHAASRAMLMEVYEALHAVDPAVRVVEATDARAKTLFRSYDPPRWGDDKSRDRDVAAALAGRNDTGLTLSRASGAIAINAVIPVRLGGRADGPLVGTIRVASRLLPENAVALSRLAGVQVVLIGGDKLIGASVPGVTMDMLADAIADPPASHIALPGLGDHRLRMMPLADPAGRAVGRILLAQSTAALEAARAAALNLALIVVGLVMLVTLPLGLLAARTLARPLAALGEAMRVVAAGTVDLAIPGRDRADEIGAMARALEVFRDQARDKAALEATSAAERAARERRAQELERQTRDFSAALAGVMQGLSGSAARMDHAAGSMAGSAITAEEQAEATADSAQASTRDLDSVAEATHEMTASVTEIGRQAGTAARMAAALVDRTRRADATMARLSDAARMISDVARLISDIAGQTNLLALNATIEAARAGEAGKGFAVVANEVKALASQTAKATEEISGQIQAIQSAAEEAVATVRGMATEVGGMGDSATAIAAAVDQQGEATRQIAASVATVLQSARHTVEAMAQARQTARDVRETSSEVQAAAVAVTRETETLGTEITHFMAMMRQDGSERRQFERILADGRAADIGLPGGEVFPVRLLDASRGGMGVEGSGPMPASLRAGLSVTVTLPGEGAIAARVAHLAWPRLGLVVAQAEAQARMESVMDSVRRKAA</sequence>
<dbReference type="GO" id="GO:0004888">
    <property type="term" value="F:transmembrane signaling receptor activity"/>
    <property type="evidence" value="ECO:0007669"/>
    <property type="project" value="InterPro"/>
</dbReference>
<evidence type="ECO:0000256" key="6">
    <source>
        <dbReference type="SAM" id="SignalP"/>
    </source>
</evidence>
<feature type="transmembrane region" description="Helical" evidence="5">
    <location>
        <begin position="285"/>
        <end position="305"/>
    </location>
</feature>
<dbReference type="SMART" id="SM00283">
    <property type="entry name" value="MA"/>
    <property type="match status" value="1"/>
</dbReference>
<proteinExistence type="inferred from homology"/>
<comment type="caution">
    <text evidence="9">The sequence shown here is derived from an EMBL/GenBank/DDBJ whole genome shotgun (WGS) entry which is preliminary data.</text>
</comment>
<reference evidence="9 10" key="1">
    <citation type="submission" date="2020-03" db="EMBL/GenBank/DDBJ databases">
        <title>Roseomonas stagni sp. nov., isolated from pond water in Japan.</title>
        <authorList>
            <person name="Furuhata K."/>
            <person name="Miyamoto H."/>
            <person name="Goto K."/>
        </authorList>
    </citation>
    <scope>NUCLEOTIDE SEQUENCE [LARGE SCALE GENOMIC DNA]</scope>
    <source>
        <strain evidence="9 10">PeD5</strain>
    </source>
</reference>
<feature type="coiled-coil region" evidence="4">
    <location>
        <begin position="39"/>
        <end position="66"/>
    </location>
</feature>
<feature type="chain" id="PRO_5027096917" evidence="6">
    <location>
        <begin position="25"/>
        <end position="759"/>
    </location>
</feature>
<dbReference type="SUPFAM" id="SSF141371">
    <property type="entry name" value="PilZ domain-like"/>
    <property type="match status" value="1"/>
</dbReference>
<evidence type="ECO:0000256" key="5">
    <source>
        <dbReference type="SAM" id="Phobius"/>
    </source>
</evidence>
<evidence type="ECO:0000256" key="2">
    <source>
        <dbReference type="ARBA" id="ARBA00029447"/>
    </source>
</evidence>
<dbReference type="SUPFAM" id="SSF103190">
    <property type="entry name" value="Sensory domain-like"/>
    <property type="match status" value="1"/>
</dbReference>
<dbReference type="PROSITE" id="PS50111">
    <property type="entry name" value="CHEMOTAXIS_TRANSDUC_2"/>
    <property type="match status" value="1"/>
</dbReference>
<dbReference type="SUPFAM" id="SSF58104">
    <property type="entry name" value="Methyl-accepting chemotaxis protein (MCP) signaling domain"/>
    <property type="match status" value="1"/>
</dbReference>
<dbReference type="PROSITE" id="PS50885">
    <property type="entry name" value="HAMP"/>
    <property type="match status" value="1"/>
</dbReference>
<dbReference type="RefSeq" id="WP_164692788.1">
    <property type="nucleotide sequence ID" value="NZ_JAAIKB010000001.1"/>
</dbReference>
<dbReference type="InterPro" id="IPR003660">
    <property type="entry name" value="HAMP_dom"/>
</dbReference>
<dbReference type="PRINTS" id="PR00260">
    <property type="entry name" value="CHEMTRNSDUCR"/>
</dbReference>
<dbReference type="Pfam" id="PF00672">
    <property type="entry name" value="HAMP"/>
    <property type="match status" value="1"/>
</dbReference>
<keyword evidence="1 3" id="KW-0807">Transducer</keyword>
<keyword evidence="10" id="KW-1185">Reference proteome</keyword>
<accession>A0A6M1LFA3</accession>
<name>A0A6M1LFA3_9PROT</name>
<dbReference type="InterPro" id="IPR004089">
    <property type="entry name" value="MCPsignal_dom"/>
</dbReference>
<dbReference type="Gene3D" id="1.10.287.950">
    <property type="entry name" value="Methyl-accepting chemotaxis protein"/>
    <property type="match status" value="1"/>
</dbReference>
<feature type="domain" description="Methyl-accepting transducer" evidence="7">
    <location>
        <begin position="399"/>
        <end position="621"/>
    </location>
</feature>